<gene>
    <name evidence="1" type="ORF">EES38_09115</name>
</gene>
<accession>A0A3N9TGJ7</accession>
<dbReference type="EMBL" id="RJVQ01000003">
    <property type="protein sequence ID" value="RQW63398.1"/>
    <property type="molecule type" value="Genomic_DNA"/>
</dbReference>
<reference evidence="1 2" key="1">
    <citation type="submission" date="2018-11" db="EMBL/GenBank/DDBJ databases">
        <title>Vibrio LJC006 sp. nov., isolated from seawater during the bloom of the enteromorpha.</title>
        <authorList>
            <person name="Liang J."/>
        </authorList>
    </citation>
    <scope>NUCLEOTIDE SEQUENCE [LARGE SCALE GENOMIC DNA]</scope>
    <source>
        <strain evidence="1 2">LJC006</strain>
    </source>
</reference>
<dbReference type="RefSeq" id="WP_124936862.1">
    <property type="nucleotide sequence ID" value="NZ_RJVQ01000003.1"/>
</dbReference>
<organism evidence="1 2">
    <name type="scientific">Vibrio viridaestus</name>
    <dbReference type="NCBI Taxonomy" id="2487322"/>
    <lineage>
        <taxon>Bacteria</taxon>
        <taxon>Pseudomonadati</taxon>
        <taxon>Pseudomonadota</taxon>
        <taxon>Gammaproteobacteria</taxon>
        <taxon>Vibrionales</taxon>
        <taxon>Vibrionaceae</taxon>
        <taxon>Vibrio</taxon>
    </lineage>
</organism>
<proteinExistence type="predicted"/>
<dbReference type="OrthoDB" id="5917768at2"/>
<protein>
    <submittedName>
        <fullName evidence="1">Uncharacterized protein</fullName>
    </submittedName>
</protein>
<comment type="caution">
    <text evidence="1">The sequence shown here is derived from an EMBL/GenBank/DDBJ whole genome shotgun (WGS) entry which is preliminary data.</text>
</comment>
<keyword evidence="2" id="KW-1185">Reference proteome</keyword>
<sequence length="66" mass="7464">MFSKHGVCDWCKKRALVTKLNYVDGKSNFACASCSDIAKMDVRLYNLEQASFTALQQTQQTHHHSA</sequence>
<dbReference type="AlphaFoldDB" id="A0A3N9TGJ7"/>
<name>A0A3N9TGJ7_9VIBR</name>
<evidence type="ECO:0000313" key="1">
    <source>
        <dbReference type="EMBL" id="RQW63398.1"/>
    </source>
</evidence>
<evidence type="ECO:0000313" key="2">
    <source>
        <dbReference type="Proteomes" id="UP000281112"/>
    </source>
</evidence>
<dbReference type="Proteomes" id="UP000281112">
    <property type="component" value="Unassembled WGS sequence"/>
</dbReference>